<dbReference type="CDD" id="cd06971">
    <property type="entry name" value="PgpA"/>
    <property type="match status" value="1"/>
</dbReference>
<proteinExistence type="predicted"/>
<sequence>MFKLIATVLGIGYVKGGGTVAAVACCLLLYLVRPGGVLLHLGPAALLTGGLLALGTLAAQRVEGAWGKDSYRVVIDEVAGMWVGMLLVPLTGPRLLVGLVLFRFFDIVKPLFIRKMEQLPGGVGVMMDDVLAGVYTNLLLHAGMYLGYL</sequence>
<keyword evidence="1" id="KW-1133">Transmembrane helix</keyword>
<accession>A0A558C1B0</accession>
<dbReference type="PANTHER" id="PTHR36305">
    <property type="entry name" value="PHOSPHATIDYLGLYCEROPHOSPHATASE A"/>
    <property type="match status" value="1"/>
</dbReference>
<dbReference type="InterPro" id="IPR036681">
    <property type="entry name" value="PgpA-like_sf"/>
</dbReference>
<feature type="domain" description="YutG/PgpA" evidence="2">
    <location>
        <begin position="4"/>
        <end position="142"/>
    </location>
</feature>
<dbReference type="Proteomes" id="UP000317624">
    <property type="component" value="Unassembled WGS sequence"/>
</dbReference>
<comment type="caution">
    <text evidence="3">The sequence shown here is derived from an EMBL/GenBank/DDBJ whole genome shotgun (WGS) entry which is preliminary data.</text>
</comment>
<protein>
    <submittedName>
        <fullName evidence="3">Phosphatidylglycerophosphatase A</fullName>
    </submittedName>
</protein>
<evidence type="ECO:0000313" key="3">
    <source>
        <dbReference type="EMBL" id="TVT42559.1"/>
    </source>
</evidence>
<dbReference type="PANTHER" id="PTHR36305:SF1">
    <property type="entry name" value="PHOSPHATIDYLGLYCEROPHOSPHATASE A"/>
    <property type="match status" value="1"/>
</dbReference>
<dbReference type="GO" id="GO:0008962">
    <property type="term" value="F:phosphatidylglycerophosphatase activity"/>
    <property type="evidence" value="ECO:0007669"/>
    <property type="project" value="InterPro"/>
</dbReference>
<gene>
    <name evidence="3" type="ORF">FNT36_00200</name>
</gene>
<dbReference type="AlphaFoldDB" id="A0A558C1B0"/>
<dbReference type="SUPFAM" id="SSF101307">
    <property type="entry name" value="YutG-like"/>
    <property type="match status" value="1"/>
</dbReference>
<keyword evidence="1" id="KW-0472">Membrane</keyword>
<evidence type="ECO:0000259" key="2">
    <source>
        <dbReference type="Pfam" id="PF04608"/>
    </source>
</evidence>
<name>A0A558C1B0_9BACT</name>
<feature type="transmembrane region" description="Helical" evidence="1">
    <location>
        <begin position="79"/>
        <end position="105"/>
    </location>
</feature>
<dbReference type="PIRSF" id="PIRSF006162">
    <property type="entry name" value="PgpA"/>
    <property type="match status" value="1"/>
</dbReference>
<keyword evidence="1" id="KW-0812">Transmembrane</keyword>
<feature type="transmembrane region" description="Helical" evidence="1">
    <location>
        <begin position="12"/>
        <end position="31"/>
    </location>
</feature>
<organism evidence="3 4">
    <name type="scientific">Hymenobacter setariae</name>
    <dbReference type="NCBI Taxonomy" id="2594794"/>
    <lineage>
        <taxon>Bacteria</taxon>
        <taxon>Pseudomonadati</taxon>
        <taxon>Bacteroidota</taxon>
        <taxon>Cytophagia</taxon>
        <taxon>Cytophagales</taxon>
        <taxon>Hymenobacteraceae</taxon>
        <taxon>Hymenobacter</taxon>
    </lineage>
</organism>
<dbReference type="GO" id="GO:0006629">
    <property type="term" value="P:lipid metabolic process"/>
    <property type="evidence" value="ECO:0007669"/>
    <property type="project" value="InterPro"/>
</dbReference>
<dbReference type="RefSeq" id="WP_144842789.1">
    <property type="nucleotide sequence ID" value="NZ_VMRJ01000001.1"/>
</dbReference>
<evidence type="ECO:0000256" key="1">
    <source>
        <dbReference type="SAM" id="Phobius"/>
    </source>
</evidence>
<reference evidence="3 4" key="1">
    <citation type="submission" date="2019-07" db="EMBL/GenBank/DDBJ databases">
        <title>Hymenobacter sp. straun FUR1 Genome sequencing and assembly.</title>
        <authorList>
            <person name="Chhetri G."/>
        </authorList>
    </citation>
    <scope>NUCLEOTIDE SEQUENCE [LARGE SCALE GENOMIC DNA]</scope>
    <source>
        <strain evidence="3 4">Fur1</strain>
    </source>
</reference>
<dbReference type="InterPro" id="IPR026037">
    <property type="entry name" value="PgpA"/>
</dbReference>
<feature type="transmembrane region" description="Helical" evidence="1">
    <location>
        <begin position="38"/>
        <end position="59"/>
    </location>
</feature>
<dbReference type="EMBL" id="VMRJ01000001">
    <property type="protein sequence ID" value="TVT42559.1"/>
    <property type="molecule type" value="Genomic_DNA"/>
</dbReference>
<dbReference type="InterPro" id="IPR007686">
    <property type="entry name" value="YutG/PgpA"/>
</dbReference>
<keyword evidence="4" id="KW-1185">Reference proteome</keyword>
<evidence type="ECO:0000313" key="4">
    <source>
        <dbReference type="Proteomes" id="UP000317624"/>
    </source>
</evidence>
<dbReference type="Pfam" id="PF04608">
    <property type="entry name" value="PgpA"/>
    <property type="match status" value="1"/>
</dbReference>
<dbReference type="OrthoDB" id="9804091at2"/>